<keyword evidence="1" id="KW-0472">Membrane</keyword>
<feature type="transmembrane region" description="Helical" evidence="1">
    <location>
        <begin position="12"/>
        <end position="35"/>
    </location>
</feature>
<organism evidence="2 3">
    <name type="scientific">Paenibacillus stellifer</name>
    <dbReference type="NCBI Taxonomy" id="169760"/>
    <lineage>
        <taxon>Bacteria</taxon>
        <taxon>Bacillati</taxon>
        <taxon>Bacillota</taxon>
        <taxon>Bacilli</taxon>
        <taxon>Bacillales</taxon>
        <taxon>Paenibacillaceae</taxon>
        <taxon>Paenibacillus</taxon>
    </lineage>
</organism>
<feature type="transmembrane region" description="Helical" evidence="1">
    <location>
        <begin position="281"/>
        <end position="305"/>
    </location>
</feature>
<protein>
    <recommendedName>
        <fullName evidence="4">MacB-like periplasmic core domain-containing protein</fullName>
    </recommendedName>
</protein>
<dbReference type="HOGENOM" id="CLU_879534_0_0_9"/>
<dbReference type="STRING" id="169760.PSTEL_19890"/>
<reference evidence="2 3" key="1">
    <citation type="submission" date="2014-08" db="EMBL/GenBank/DDBJ databases">
        <title>Comparative genomics of the Paenibacillus odorifer group.</title>
        <authorList>
            <person name="den Bakker H.C."/>
            <person name="Tsai Y.-C."/>
            <person name="Martin N."/>
            <person name="Korlach J."/>
            <person name="Wiedmann M."/>
        </authorList>
    </citation>
    <scope>NUCLEOTIDE SEQUENCE [LARGE SCALE GENOMIC DNA]</scope>
    <source>
        <strain evidence="2 3">DSM 14472</strain>
    </source>
</reference>
<keyword evidence="1" id="KW-0812">Transmembrane</keyword>
<evidence type="ECO:0000313" key="2">
    <source>
        <dbReference type="EMBL" id="AIQ65042.1"/>
    </source>
</evidence>
<evidence type="ECO:0000256" key="1">
    <source>
        <dbReference type="SAM" id="Phobius"/>
    </source>
</evidence>
<accession>A0A089LVW7</accession>
<feature type="transmembrane region" description="Helical" evidence="1">
    <location>
        <begin position="252"/>
        <end position="275"/>
    </location>
</feature>
<feature type="transmembrane region" description="Helical" evidence="1">
    <location>
        <begin position="204"/>
        <end position="223"/>
    </location>
</feature>
<sequence length="316" mass="37131">MQKIYFKSNHNYIFCSVVVFIYFLTISTCWLYSYFNYENMINNGYVSNKSISFKMERMERIADENISNFILMQYDSSTPNIKYVQIKGNIKLPPISYTKKTGLDEKKKVAIIGTSVDEHLIPNEYEVVGYFNTPRSYKLKAESWLISAENIDMNNGNNFIFSSPSSNAKEKLYFYLGVKNIEEISLQKYGTYSLRSNKLIKTTIYLVIIFFVILSTLLIYIWANSDRKLITVSYISGHSYLRIVKTIFKYKLSPFITMSTIVLIFSVLSNTYYLGLWDNVWLYYTFILYAYLFLIVLITHVFTVIKYSLQRGGRRF</sequence>
<evidence type="ECO:0000313" key="3">
    <source>
        <dbReference type="Proteomes" id="UP000029507"/>
    </source>
</evidence>
<dbReference type="Proteomes" id="UP000029507">
    <property type="component" value="Chromosome"/>
</dbReference>
<dbReference type="AlphaFoldDB" id="A0A089LVW7"/>
<evidence type="ECO:0008006" key="4">
    <source>
        <dbReference type="Google" id="ProtNLM"/>
    </source>
</evidence>
<dbReference type="KEGG" id="pste:PSTEL_19890"/>
<name>A0A089LVW7_9BACL</name>
<gene>
    <name evidence="2" type="ORF">PSTEL_19890</name>
</gene>
<proteinExistence type="predicted"/>
<keyword evidence="1" id="KW-1133">Transmembrane helix</keyword>
<keyword evidence="3" id="KW-1185">Reference proteome</keyword>
<dbReference type="EMBL" id="CP009286">
    <property type="protein sequence ID" value="AIQ65042.1"/>
    <property type="molecule type" value="Genomic_DNA"/>
</dbReference>